<keyword evidence="4" id="KW-0804">Transcription</keyword>
<dbReference type="PRINTS" id="PR00046">
    <property type="entry name" value="SIGMA70FCT"/>
</dbReference>
<keyword evidence="2" id="KW-0731">Sigma factor</keyword>
<keyword evidence="1" id="KW-0805">Transcription regulation</keyword>
<dbReference type="eggNOG" id="COG1191">
    <property type="taxonomic scope" value="Bacteria"/>
</dbReference>
<dbReference type="NCBIfam" id="TIGR02980">
    <property type="entry name" value="SigBFG"/>
    <property type="match status" value="1"/>
</dbReference>
<keyword evidence="10" id="KW-1185">Reference proteome</keyword>
<dbReference type="PANTHER" id="PTHR30385">
    <property type="entry name" value="SIGMA FACTOR F FLAGELLAR"/>
    <property type="match status" value="1"/>
</dbReference>
<dbReference type="GO" id="GO:0003677">
    <property type="term" value="F:DNA binding"/>
    <property type="evidence" value="ECO:0007669"/>
    <property type="project" value="UniProtKB-KW"/>
</dbReference>
<evidence type="ECO:0000313" key="10">
    <source>
        <dbReference type="Proteomes" id="UP000000844"/>
    </source>
</evidence>
<evidence type="ECO:0000256" key="3">
    <source>
        <dbReference type="ARBA" id="ARBA00023125"/>
    </source>
</evidence>
<dbReference type="EMBL" id="CP001778">
    <property type="protein sequence ID" value="ADD42475.1"/>
    <property type="molecule type" value="Genomic_DNA"/>
</dbReference>
<dbReference type="InterPro" id="IPR007630">
    <property type="entry name" value="RNA_pol_sigma70_r4"/>
</dbReference>
<dbReference type="KEGG" id="sna:Snas_2799"/>
<feature type="domain" description="RNA polymerase sigma-70 region 2" evidence="7">
    <location>
        <begin position="50"/>
        <end position="118"/>
    </location>
</feature>
<dbReference type="InterPro" id="IPR007624">
    <property type="entry name" value="RNA_pol_sigma70_r3"/>
</dbReference>
<dbReference type="SUPFAM" id="SSF88946">
    <property type="entry name" value="Sigma2 domain of RNA polymerase sigma factors"/>
    <property type="match status" value="1"/>
</dbReference>
<evidence type="ECO:0000259" key="7">
    <source>
        <dbReference type="Pfam" id="PF04542"/>
    </source>
</evidence>
<feature type="compositionally biased region" description="Polar residues" evidence="5">
    <location>
        <begin position="1"/>
        <end position="14"/>
    </location>
</feature>
<dbReference type="STRING" id="446470.Snas_2799"/>
<evidence type="ECO:0000256" key="2">
    <source>
        <dbReference type="ARBA" id="ARBA00023082"/>
    </source>
</evidence>
<evidence type="ECO:0000259" key="6">
    <source>
        <dbReference type="Pfam" id="PF04539"/>
    </source>
</evidence>
<name>D3Q8A1_STANL</name>
<dbReference type="InterPro" id="IPR013325">
    <property type="entry name" value="RNA_pol_sigma_r2"/>
</dbReference>
<evidence type="ECO:0000313" key="9">
    <source>
        <dbReference type="EMBL" id="ADD42475.1"/>
    </source>
</evidence>
<dbReference type="GO" id="GO:0016987">
    <property type="term" value="F:sigma factor activity"/>
    <property type="evidence" value="ECO:0007669"/>
    <property type="project" value="UniProtKB-KW"/>
</dbReference>
<proteinExistence type="predicted"/>
<dbReference type="NCBIfam" id="TIGR02937">
    <property type="entry name" value="sigma70-ECF"/>
    <property type="match status" value="1"/>
</dbReference>
<evidence type="ECO:0000256" key="5">
    <source>
        <dbReference type="SAM" id="MobiDB-lite"/>
    </source>
</evidence>
<dbReference type="InterPro" id="IPR014284">
    <property type="entry name" value="RNA_pol_sigma-70_dom"/>
</dbReference>
<evidence type="ECO:0000259" key="8">
    <source>
        <dbReference type="Pfam" id="PF04545"/>
    </source>
</evidence>
<protein>
    <submittedName>
        <fullName evidence="9">RNA polymerase, sigma 28 subunit, Sig B/F/G subfamily</fullName>
    </submittedName>
</protein>
<dbReference type="CDD" id="cd06171">
    <property type="entry name" value="Sigma70_r4"/>
    <property type="match status" value="1"/>
</dbReference>
<dbReference type="InterPro" id="IPR014322">
    <property type="entry name" value="RNA_pol_sigma-B/F/G"/>
</dbReference>
<dbReference type="RefSeq" id="WP_013018046.1">
    <property type="nucleotide sequence ID" value="NC_013947.1"/>
</dbReference>
<dbReference type="Pfam" id="PF04542">
    <property type="entry name" value="Sigma70_r2"/>
    <property type="match status" value="1"/>
</dbReference>
<dbReference type="HOGENOM" id="CLU_014793_8_5_11"/>
<dbReference type="Proteomes" id="UP000000844">
    <property type="component" value="Chromosome"/>
</dbReference>
<accession>D3Q8A1</accession>
<feature type="region of interest" description="Disordered" evidence="5">
    <location>
        <begin position="1"/>
        <end position="22"/>
    </location>
</feature>
<dbReference type="AlphaFoldDB" id="D3Q8A1"/>
<dbReference type="Pfam" id="PF04539">
    <property type="entry name" value="Sigma70_r3"/>
    <property type="match status" value="1"/>
</dbReference>
<dbReference type="SUPFAM" id="SSF88659">
    <property type="entry name" value="Sigma3 and sigma4 domains of RNA polymerase sigma factors"/>
    <property type="match status" value="2"/>
</dbReference>
<dbReference type="PANTHER" id="PTHR30385:SF4">
    <property type="entry name" value="RNA POLYMERASE SIGMA-E FACTOR"/>
    <property type="match status" value="1"/>
</dbReference>
<dbReference type="InterPro" id="IPR013324">
    <property type="entry name" value="RNA_pol_sigma_r3/r4-like"/>
</dbReference>
<sequence length="267" mass="30423">MRNATLSRTRTQPTPARREDLDPQVKPVLERMERLKKTDPRRRALRNTVVQRALPLADRLARRFEHRGQPLEDLTQVARLGLINAVDNFKCGRGGGFTHFAVPSILGELKRHFRDKGWLVRVPRRLQETRLAFNEASKDLSQRLGRSPTLEDYAEYLSMPVEQVRAGINCVGAYEGVSLHTPAHRESSEELIDSLGGSDPAMASAEARMLLRPAIKELTPRECRILSLRFVDDLHQSEIAREVGLSQMHVSRLLRQTLTKLRERLDA</sequence>
<dbReference type="Gene3D" id="1.20.140.160">
    <property type="match status" value="1"/>
</dbReference>
<dbReference type="InterPro" id="IPR007627">
    <property type="entry name" value="RNA_pol_sigma70_r2"/>
</dbReference>
<keyword evidence="3" id="KW-0238">DNA-binding</keyword>
<evidence type="ECO:0000256" key="1">
    <source>
        <dbReference type="ARBA" id="ARBA00023015"/>
    </source>
</evidence>
<dbReference type="GO" id="GO:0006352">
    <property type="term" value="P:DNA-templated transcription initiation"/>
    <property type="evidence" value="ECO:0007669"/>
    <property type="project" value="InterPro"/>
</dbReference>
<evidence type="ECO:0000256" key="4">
    <source>
        <dbReference type="ARBA" id="ARBA00023163"/>
    </source>
</evidence>
<dbReference type="InterPro" id="IPR000943">
    <property type="entry name" value="RNA_pol_sigma70"/>
</dbReference>
<gene>
    <name evidence="9" type="ordered locus">Snas_2799</name>
</gene>
<organism evidence="9 10">
    <name type="scientific">Stackebrandtia nassauensis (strain DSM 44728 / CIP 108903 / NRRL B-16338 / NBRC 102104 / LLR-40K-21)</name>
    <dbReference type="NCBI Taxonomy" id="446470"/>
    <lineage>
        <taxon>Bacteria</taxon>
        <taxon>Bacillati</taxon>
        <taxon>Actinomycetota</taxon>
        <taxon>Actinomycetes</taxon>
        <taxon>Glycomycetales</taxon>
        <taxon>Glycomycetaceae</taxon>
        <taxon>Stackebrandtia</taxon>
    </lineage>
</organism>
<reference evidence="9 10" key="1">
    <citation type="journal article" date="2009" name="Stand. Genomic Sci.">
        <title>Complete genome sequence of Stackebrandtia nassauensis type strain (LLR-40K-21).</title>
        <authorList>
            <person name="Munk C."/>
            <person name="Lapidus A."/>
            <person name="Copeland A."/>
            <person name="Jando M."/>
            <person name="Mayilraj S."/>
            <person name="Glavina Del Rio T."/>
            <person name="Nolan M."/>
            <person name="Chen F."/>
            <person name="Lucas S."/>
            <person name="Tice H."/>
            <person name="Cheng J.F."/>
            <person name="Han C."/>
            <person name="Detter J.C."/>
            <person name="Bruce D."/>
            <person name="Goodwin L."/>
            <person name="Chain P."/>
            <person name="Pitluck S."/>
            <person name="Goker M."/>
            <person name="Ovchinikova G."/>
            <person name="Pati A."/>
            <person name="Ivanova N."/>
            <person name="Mavromatis K."/>
            <person name="Chen A."/>
            <person name="Palaniappan K."/>
            <person name="Land M."/>
            <person name="Hauser L."/>
            <person name="Chang Y.J."/>
            <person name="Jeffries C.D."/>
            <person name="Bristow J."/>
            <person name="Eisen J.A."/>
            <person name="Markowitz V."/>
            <person name="Hugenholtz P."/>
            <person name="Kyrpides N.C."/>
            <person name="Klenk H.P."/>
        </authorList>
    </citation>
    <scope>NUCLEOTIDE SEQUENCE [LARGE SCALE GENOMIC DNA]</scope>
    <source>
        <strain evidence="10">DSM 44728 / CIP 108903 / NRRL B-16338 / NBRC 102104 / LLR-40K-21</strain>
    </source>
</reference>
<dbReference type="Pfam" id="PF04545">
    <property type="entry name" value="Sigma70_r4"/>
    <property type="match status" value="1"/>
</dbReference>
<dbReference type="Gene3D" id="1.20.120.1810">
    <property type="match status" value="1"/>
</dbReference>
<feature type="domain" description="RNA polymerase sigma-70 region 3" evidence="6">
    <location>
        <begin position="132"/>
        <end position="195"/>
    </location>
</feature>
<feature type="domain" description="RNA polymerase sigma-70 region 4" evidence="8">
    <location>
        <begin position="214"/>
        <end position="263"/>
    </location>
</feature>
<dbReference type="OrthoDB" id="9804285at2"/>